<evidence type="ECO:0000256" key="6">
    <source>
        <dbReference type="SAM" id="Phobius"/>
    </source>
</evidence>
<dbReference type="RefSeq" id="WP_009808036.1">
    <property type="nucleotide sequence ID" value="NZ_FNBL01000017.1"/>
</dbReference>
<evidence type="ECO:0000256" key="2">
    <source>
        <dbReference type="ARBA" id="ARBA00022475"/>
    </source>
</evidence>
<dbReference type="CDD" id="cd06581">
    <property type="entry name" value="TM_PBP1_LivM_like"/>
    <property type="match status" value="1"/>
</dbReference>
<dbReference type="AlphaFoldDB" id="A0A1G7TH53"/>
<feature type="transmembrane region" description="Helical" evidence="6">
    <location>
        <begin position="222"/>
        <end position="246"/>
    </location>
</feature>
<evidence type="ECO:0000256" key="1">
    <source>
        <dbReference type="ARBA" id="ARBA00004651"/>
    </source>
</evidence>
<feature type="transmembrane region" description="Helical" evidence="6">
    <location>
        <begin position="292"/>
        <end position="319"/>
    </location>
</feature>
<dbReference type="Pfam" id="PF02653">
    <property type="entry name" value="BPD_transp_2"/>
    <property type="match status" value="1"/>
</dbReference>
<dbReference type="PANTHER" id="PTHR30482">
    <property type="entry name" value="HIGH-AFFINITY BRANCHED-CHAIN AMINO ACID TRANSPORT SYSTEM PERMEASE"/>
    <property type="match status" value="1"/>
</dbReference>
<reference evidence="7 8" key="1">
    <citation type="submission" date="2016-10" db="EMBL/GenBank/DDBJ databases">
        <authorList>
            <person name="de Groot N.N."/>
        </authorList>
    </citation>
    <scope>NUCLEOTIDE SEQUENCE [LARGE SCALE GENOMIC DNA]</scope>
    <source>
        <strain evidence="7 8">DSM 27375</strain>
    </source>
</reference>
<dbReference type="EMBL" id="FNBL01000017">
    <property type="protein sequence ID" value="SDG33860.1"/>
    <property type="molecule type" value="Genomic_DNA"/>
</dbReference>
<dbReference type="OrthoDB" id="9804361at2"/>
<protein>
    <submittedName>
        <fullName evidence="7">Amino acid/amide ABC transporter membrane protein 2, HAAT family</fullName>
    </submittedName>
</protein>
<feature type="transmembrane region" description="Helical" evidence="6">
    <location>
        <begin position="98"/>
        <end position="117"/>
    </location>
</feature>
<keyword evidence="5 6" id="KW-0472">Membrane</keyword>
<name>A0A1G7TH53_9RHOB</name>
<evidence type="ECO:0000313" key="7">
    <source>
        <dbReference type="EMBL" id="SDG33860.1"/>
    </source>
</evidence>
<feature type="transmembrane region" description="Helical" evidence="6">
    <location>
        <begin position="124"/>
        <end position="142"/>
    </location>
</feature>
<proteinExistence type="predicted"/>
<gene>
    <name evidence="7" type="ORF">SAMN04488117_11736</name>
</gene>
<dbReference type="Proteomes" id="UP000182284">
    <property type="component" value="Unassembled WGS sequence"/>
</dbReference>
<dbReference type="InterPro" id="IPR043428">
    <property type="entry name" value="LivM-like"/>
</dbReference>
<dbReference type="PANTHER" id="PTHR30482:SF10">
    <property type="entry name" value="HIGH-AFFINITY BRANCHED-CHAIN AMINO ACID TRANSPORT PROTEIN BRAE"/>
    <property type="match status" value="1"/>
</dbReference>
<keyword evidence="4 6" id="KW-1133">Transmembrane helix</keyword>
<evidence type="ECO:0000256" key="3">
    <source>
        <dbReference type="ARBA" id="ARBA00022692"/>
    </source>
</evidence>
<evidence type="ECO:0000256" key="5">
    <source>
        <dbReference type="ARBA" id="ARBA00023136"/>
    </source>
</evidence>
<feature type="transmembrane region" description="Helical" evidence="6">
    <location>
        <begin position="258"/>
        <end position="283"/>
    </location>
</feature>
<organism evidence="7 8">
    <name type="scientific">Celeribacter baekdonensis</name>
    <dbReference type="NCBI Taxonomy" id="875171"/>
    <lineage>
        <taxon>Bacteria</taxon>
        <taxon>Pseudomonadati</taxon>
        <taxon>Pseudomonadota</taxon>
        <taxon>Alphaproteobacteria</taxon>
        <taxon>Rhodobacterales</taxon>
        <taxon>Roseobacteraceae</taxon>
        <taxon>Celeribacter</taxon>
    </lineage>
</organism>
<feature type="transmembrane region" description="Helical" evidence="6">
    <location>
        <begin position="172"/>
        <end position="190"/>
    </location>
</feature>
<accession>A0A1G7TH53</accession>
<feature type="transmembrane region" description="Helical" evidence="6">
    <location>
        <begin position="75"/>
        <end position="92"/>
    </location>
</feature>
<evidence type="ECO:0000256" key="4">
    <source>
        <dbReference type="ARBA" id="ARBA00022989"/>
    </source>
</evidence>
<dbReference type="GO" id="GO:0005886">
    <property type="term" value="C:plasma membrane"/>
    <property type="evidence" value="ECO:0007669"/>
    <property type="project" value="UniProtKB-SubCell"/>
</dbReference>
<feature type="transmembrane region" description="Helical" evidence="6">
    <location>
        <begin position="50"/>
        <end position="68"/>
    </location>
</feature>
<sequence>MRVIFRKSYVQDIQLFRDRGQAFWYLLFAAIALAAPLFLDGYFLDELSFVFIYAIAGLGLMVLTGFSGQVSFGQAAFVAIGAYTHTILLTRYSVPWLLSLPIAALVAGLVGLAVGRICGKMHGLYLAIATLSIAIVTERLIGGAGDFTGGHRGLSVPEINILGLAIDESWKVYLLNFVIFVGCILIVRNLTRTRSGRAMIAIRDSEVSARALGTNVAFFKAYAFFISAVFAGLAGGLLAHAFFYITPETFGMGESIRLLLMIVVGGIGTIHGAVFGAFFIVLLPTVLSWVKIVLPSAVATSGGFDSLAFGLILLGFILFEPDGLYGRWTKIHHYFNVFPMYKKRSFQRQKTFLKTERLR</sequence>
<feature type="transmembrane region" description="Helical" evidence="6">
    <location>
        <begin position="21"/>
        <end position="44"/>
    </location>
</feature>
<keyword evidence="3 6" id="KW-0812">Transmembrane</keyword>
<dbReference type="InterPro" id="IPR001851">
    <property type="entry name" value="ABC_transp_permease"/>
</dbReference>
<evidence type="ECO:0000313" key="8">
    <source>
        <dbReference type="Proteomes" id="UP000182284"/>
    </source>
</evidence>
<dbReference type="GO" id="GO:0015658">
    <property type="term" value="F:branched-chain amino acid transmembrane transporter activity"/>
    <property type="evidence" value="ECO:0007669"/>
    <property type="project" value="InterPro"/>
</dbReference>
<comment type="subcellular location">
    <subcellularLocation>
        <location evidence="1">Cell membrane</location>
        <topology evidence="1">Multi-pass membrane protein</topology>
    </subcellularLocation>
</comment>
<keyword evidence="2" id="KW-1003">Cell membrane</keyword>